<sequence length="512" mass="56653">MWYHVAEPNSYLVVTGVGIEKVVIKKKAFVYPFQKVSKISITPFDFSMALQAMTIEKLKFSLPAVFTIGPADSPEALEKYAVLLTGESDGRPTQTVSKGVVTVAEGRSHVQDIVKGIIEGETRSIVSTMTMEELFRERKVFKDKVILQVQSELDQFGLCILQIQHIYNANVKELQDTPGSEYFQLLSRKAHEGALNQAKVDVADARMRGEVGEAEKQGKTKQEVAKIHAATAVLETERKAEKAAADAKLTDKEIRIGADLNVARINAKREAERRDAELNTEVEKKKALMELERLRATKVVQAKIEKESSQQRADAELYAQEKAAEGKKYGEQADAEAAAFRRLRDAEADYQAKEREAEANYLVSKRQAEAEYFAKERAAQAQLIAQQREAEGLSAMAKAYGDMANVLGGPQGLMQYLMLTNGVYERLAEANGNAIKGLQPKINVWNTGSNSGEGTADPTAPIRNLFQSLPPLLSTIHDQTGMSPPTWLAQMPQQENVDMKKFQLRNGSDVSS</sequence>
<dbReference type="PANTHER" id="PTHR13806">
    <property type="entry name" value="FLOTILLIN-RELATED"/>
    <property type="match status" value="1"/>
</dbReference>
<dbReference type="InterPro" id="IPR027705">
    <property type="entry name" value="Flotillin_fam"/>
</dbReference>
<name>A0A9P4GNM6_9PLEO</name>
<dbReference type="AlphaFoldDB" id="A0A9P4GNM6"/>
<feature type="domain" description="Band 7" evidence="6">
    <location>
        <begin position="5"/>
        <end position="204"/>
    </location>
</feature>
<dbReference type="Proteomes" id="UP000800039">
    <property type="component" value="Unassembled WGS sequence"/>
</dbReference>
<dbReference type="SUPFAM" id="SSF117892">
    <property type="entry name" value="Band 7/SPFH domain"/>
    <property type="match status" value="1"/>
</dbReference>
<dbReference type="EMBL" id="ML976615">
    <property type="protein sequence ID" value="KAF1848487.1"/>
    <property type="molecule type" value="Genomic_DNA"/>
</dbReference>
<gene>
    <name evidence="7" type="ORF">K460DRAFT_278380</name>
</gene>
<protein>
    <recommendedName>
        <fullName evidence="6">Band 7 domain-containing protein</fullName>
    </recommendedName>
</protein>
<organism evidence="7 8">
    <name type="scientific">Cucurbitaria berberidis CBS 394.84</name>
    <dbReference type="NCBI Taxonomy" id="1168544"/>
    <lineage>
        <taxon>Eukaryota</taxon>
        <taxon>Fungi</taxon>
        <taxon>Dikarya</taxon>
        <taxon>Ascomycota</taxon>
        <taxon>Pezizomycotina</taxon>
        <taxon>Dothideomycetes</taxon>
        <taxon>Pleosporomycetidae</taxon>
        <taxon>Pleosporales</taxon>
        <taxon>Pleosporineae</taxon>
        <taxon>Cucurbitariaceae</taxon>
        <taxon>Cucurbitaria</taxon>
    </lineage>
</organism>
<evidence type="ECO:0000256" key="1">
    <source>
        <dbReference type="ARBA" id="ARBA00004236"/>
    </source>
</evidence>
<dbReference type="InterPro" id="IPR001107">
    <property type="entry name" value="Band_7"/>
</dbReference>
<dbReference type="RefSeq" id="XP_040791050.1">
    <property type="nucleotide sequence ID" value="XM_040928248.1"/>
</dbReference>
<keyword evidence="8" id="KW-1185">Reference proteome</keyword>
<comment type="similarity">
    <text evidence="2 5">Belongs to the band 7/mec-2 family. Flotillin subfamily.</text>
</comment>
<evidence type="ECO:0000313" key="7">
    <source>
        <dbReference type="EMBL" id="KAF1848487.1"/>
    </source>
</evidence>
<proteinExistence type="inferred from homology"/>
<reference evidence="7" key="1">
    <citation type="submission" date="2020-01" db="EMBL/GenBank/DDBJ databases">
        <authorList>
            <consortium name="DOE Joint Genome Institute"/>
            <person name="Haridas S."/>
            <person name="Albert R."/>
            <person name="Binder M."/>
            <person name="Bloem J."/>
            <person name="Labutti K."/>
            <person name="Salamov A."/>
            <person name="Andreopoulos B."/>
            <person name="Baker S.E."/>
            <person name="Barry K."/>
            <person name="Bills G."/>
            <person name="Bluhm B.H."/>
            <person name="Cannon C."/>
            <person name="Castanera R."/>
            <person name="Culley D.E."/>
            <person name="Daum C."/>
            <person name="Ezra D."/>
            <person name="Gonzalez J.B."/>
            <person name="Henrissat B."/>
            <person name="Kuo A."/>
            <person name="Liang C."/>
            <person name="Lipzen A."/>
            <person name="Lutzoni F."/>
            <person name="Magnuson J."/>
            <person name="Mondo S."/>
            <person name="Nolan M."/>
            <person name="Ohm R."/>
            <person name="Pangilinan J."/>
            <person name="Park H.-J."/>
            <person name="Ramirez L."/>
            <person name="Alfaro M."/>
            <person name="Sun H."/>
            <person name="Tritt A."/>
            <person name="Yoshinaga Y."/>
            <person name="Zwiers L.-H."/>
            <person name="Turgeon B.G."/>
            <person name="Goodwin S.B."/>
            <person name="Spatafora J.W."/>
            <person name="Crous P.W."/>
            <person name="Grigoriev I.V."/>
        </authorList>
    </citation>
    <scope>NUCLEOTIDE SEQUENCE</scope>
    <source>
        <strain evidence="7">CBS 394.84</strain>
    </source>
</reference>
<evidence type="ECO:0000256" key="3">
    <source>
        <dbReference type="ARBA" id="ARBA00022475"/>
    </source>
</evidence>
<dbReference type="CDD" id="cd03399">
    <property type="entry name" value="SPFH_flotillin"/>
    <property type="match status" value="1"/>
</dbReference>
<dbReference type="InterPro" id="IPR036013">
    <property type="entry name" value="Band_7/SPFH_dom_sf"/>
</dbReference>
<evidence type="ECO:0000256" key="5">
    <source>
        <dbReference type="RuleBase" id="RU366054"/>
    </source>
</evidence>
<evidence type="ECO:0000256" key="2">
    <source>
        <dbReference type="ARBA" id="ARBA00007161"/>
    </source>
</evidence>
<comment type="subcellular location">
    <subcellularLocation>
        <location evidence="1">Cell membrane</location>
    </subcellularLocation>
</comment>
<accession>A0A9P4GNM6</accession>
<evidence type="ECO:0000256" key="4">
    <source>
        <dbReference type="ARBA" id="ARBA00023136"/>
    </source>
</evidence>
<keyword evidence="3" id="KW-1003">Cell membrane</keyword>
<dbReference type="GeneID" id="63845501"/>
<keyword evidence="4" id="KW-0472">Membrane</keyword>
<dbReference type="Gene3D" id="3.30.479.30">
    <property type="entry name" value="Band 7 domain"/>
    <property type="match status" value="1"/>
</dbReference>
<dbReference type="GO" id="GO:0005886">
    <property type="term" value="C:plasma membrane"/>
    <property type="evidence" value="ECO:0007669"/>
    <property type="project" value="UniProtKB-SubCell"/>
</dbReference>
<dbReference type="PANTHER" id="PTHR13806:SF31">
    <property type="entry name" value="FLOTILLIN-LIKE PROTEIN 1-RELATED"/>
    <property type="match status" value="1"/>
</dbReference>
<dbReference type="Pfam" id="PF01145">
    <property type="entry name" value="Band_7"/>
    <property type="match status" value="1"/>
</dbReference>
<dbReference type="OrthoDB" id="6080404at2759"/>
<evidence type="ECO:0000259" key="6">
    <source>
        <dbReference type="Pfam" id="PF01145"/>
    </source>
</evidence>
<evidence type="ECO:0000313" key="8">
    <source>
        <dbReference type="Proteomes" id="UP000800039"/>
    </source>
</evidence>
<comment type="caution">
    <text evidence="7">The sequence shown here is derived from an EMBL/GenBank/DDBJ whole genome shotgun (WGS) entry which is preliminary data.</text>
</comment>